<protein>
    <submittedName>
        <fullName evidence="1">Uncharacterized protein</fullName>
    </submittedName>
</protein>
<name>A0A3M9MTE2_9BACT</name>
<dbReference type="AlphaFoldDB" id="A0A3M9MTE2"/>
<comment type="caution">
    <text evidence="1">The sequence shown here is derived from an EMBL/GenBank/DDBJ whole genome shotgun (WGS) entry which is preliminary data.</text>
</comment>
<reference evidence="1 2" key="1">
    <citation type="submission" date="2018-11" db="EMBL/GenBank/DDBJ databases">
        <title>Rufibacter latericius sp. nov., isolated from water in Baiyang Lake.</title>
        <authorList>
            <person name="Yang Y."/>
        </authorList>
    </citation>
    <scope>NUCLEOTIDE SEQUENCE [LARGE SCALE GENOMIC DNA]</scope>
    <source>
        <strain evidence="1 2">R-22-1c-1</strain>
    </source>
</reference>
<proteinExistence type="predicted"/>
<dbReference type="Proteomes" id="UP000272117">
    <property type="component" value="Unassembled WGS sequence"/>
</dbReference>
<evidence type="ECO:0000313" key="1">
    <source>
        <dbReference type="EMBL" id="RNI28771.1"/>
    </source>
</evidence>
<evidence type="ECO:0000313" key="2">
    <source>
        <dbReference type="Proteomes" id="UP000272117"/>
    </source>
</evidence>
<sequence>MLFSGFGNFSLKTLGWLKPEKLLKADGFYATVRGFQEYSGLKIKLKLVGFCVALQTIISYFQNTNITKFPFISDTGMWRLMVLLFLLLIWVHGSCQSKQEPDTPRVARMAANKPNSTPKSTYAPNFDNTARMKAFYEHLEMVSEDHPDVIKAVAFISNPFLPVEEEPVLQHYEAQIRTAFEVLKDTVTNQHKARYIDTLFQLNFDSSTVELYYPMYTKRFLLSYADIKSPNLALKNGIKVGCSRQELLQKLIGYKLFIKENKNVVEVCDWERNSWLRFHLSRGKVTSIQYEGYID</sequence>
<dbReference type="EMBL" id="RJJD01000004">
    <property type="protein sequence ID" value="RNI28771.1"/>
    <property type="molecule type" value="Genomic_DNA"/>
</dbReference>
<keyword evidence="2" id="KW-1185">Reference proteome</keyword>
<gene>
    <name evidence="1" type="ORF">EFB08_09080</name>
</gene>
<accession>A0A3M9MTE2</accession>
<organism evidence="1 2">
    <name type="scientific">Rufibacter latericius</name>
    <dbReference type="NCBI Taxonomy" id="2487040"/>
    <lineage>
        <taxon>Bacteria</taxon>
        <taxon>Pseudomonadati</taxon>
        <taxon>Bacteroidota</taxon>
        <taxon>Cytophagia</taxon>
        <taxon>Cytophagales</taxon>
        <taxon>Hymenobacteraceae</taxon>
        <taxon>Rufibacter</taxon>
    </lineage>
</organism>